<name>A0A067N1Y7_BOTB1</name>
<reference evidence="3" key="1">
    <citation type="journal article" date="2014" name="Proc. Natl. Acad. Sci. U.S.A.">
        <title>Extensive sampling of basidiomycete genomes demonstrates inadequacy of the white-rot/brown-rot paradigm for wood decay fungi.</title>
        <authorList>
            <person name="Riley R."/>
            <person name="Salamov A.A."/>
            <person name="Brown D.W."/>
            <person name="Nagy L.G."/>
            <person name="Floudas D."/>
            <person name="Held B.W."/>
            <person name="Levasseur A."/>
            <person name="Lombard V."/>
            <person name="Morin E."/>
            <person name="Otillar R."/>
            <person name="Lindquist E.A."/>
            <person name="Sun H."/>
            <person name="LaButti K.M."/>
            <person name="Schmutz J."/>
            <person name="Jabbour D."/>
            <person name="Luo H."/>
            <person name="Baker S.E."/>
            <person name="Pisabarro A.G."/>
            <person name="Walton J.D."/>
            <person name="Blanchette R.A."/>
            <person name="Henrissat B."/>
            <person name="Martin F."/>
            <person name="Cullen D."/>
            <person name="Hibbett D.S."/>
            <person name="Grigoriev I.V."/>
        </authorList>
    </citation>
    <scope>NUCLEOTIDE SEQUENCE [LARGE SCALE GENOMIC DNA]</scope>
    <source>
        <strain evidence="3">FD-172 SS1</strain>
    </source>
</reference>
<dbReference type="InParanoid" id="A0A067N1Y7"/>
<gene>
    <name evidence="2" type="ORF">BOTBODRAFT_90105</name>
</gene>
<dbReference type="EMBL" id="KL198022">
    <property type="protein sequence ID" value="KDQ18172.1"/>
    <property type="molecule type" value="Genomic_DNA"/>
</dbReference>
<dbReference type="Proteomes" id="UP000027195">
    <property type="component" value="Unassembled WGS sequence"/>
</dbReference>
<protein>
    <recommendedName>
        <fullName evidence="1">DUF6535 domain-containing protein</fullName>
    </recommendedName>
</protein>
<dbReference type="Pfam" id="PF20153">
    <property type="entry name" value="DUF6535"/>
    <property type="match status" value="1"/>
</dbReference>
<dbReference type="InterPro" id="IPR045338">
    <property type="entry name" value="DUF6535"/>
</dbReference>
<dbReference type="HOGENOM" id="CLU_018688_2_0_1"/>
<dbReference type="STRING" id="930990.A0A067N1Y7"/>
<evidence type="ECO:0000313" key="3">
    <source>
        <dbReference type="Proteomes" id="UP000027195"/>
    </source>
</evidence>
<dbReference type="OrthoDB" id="3219854at2759"/>
<dbReference type="AlphaFoldDB" id="A0A067N1Y7"/>
<feature type="domain" description="DUF6535" evidence="1">
    <location>
        <begin position="1"/>
        <end position="118"/>
    </location>
</feature>
<evidence type="ECO:0000259" key="1">
    <source>
        <dbReference type="Pfam" id="PF20153"/>
    </source>
</evidence>
<keyword evidence="3" id="KW-1185">Reference proteome</keyword>
<proteinExistence type="predicted"/>
<sequence length="118" mass="13224">ATLFSAILTAFVIEAYKNLNADTGDVTVEILKHINANLERNLPPYKPSSSVVRINCSWFASLTLSLGVTVVAVLAKQWLDNYDYPDPSGSTRDRARLRQYRYTGLLQWKVPDIIALLP</sequence>
<evidence type="ECO:0000313" key="2">
    <source>
        <dbReference type="EMBL" id="KDQ18172.1"/>
    </source>
</evidence>
<accession>A0A067N1Y7</accession>
<feature type="non-terminal residue" evidence="2">
    <location>
        <position position="1"/>
    </location>
</feature>
<feature type="non-terminal residue" evidence="2">
    <location>
        <position position="118"/>
    </location>
</feature>
<organism evidence="2 3">
    <name type="scientific">Botryobasidium botryosum (strain FD-172 SS1)</name>
    <dbReference type="NCBI Taxonomy" id="930990"/>
    <lineage>
        <taxon>Eukaryota</taxon>
        <taxon>Fungi</taxon>
        <taxon>Dikarya</taxon>
        <taxon>Basidiomycota</taxon>
        <taxon>Agaricomycotina</taxon>
        <taxon>Agaricomycetes</taxon>
        <taxon>Cantharellales</taxon>
        <taxon>Botryobasidiaceae</taxon>
        <taxon>Botryobasidium</taxon>
    </lineage>
</organism>